<reference evidence="4 5" key="1">
    <citation type="submission" date="2023-07" db="EMBL/GenBank/DDBJ databases">
        <title>Genomic Encyclopedia of Type Strains, Phase IV (KMG-IV): sequencing the most valuable type-strain genomes for metagenomic binning, comparative biology and taxonomic classification.</title>
        <authorList>
            <person name="Goeker M."/>
        </authorList>
    </citation>
    <scope>NUCLEOTIDE SEQUENCE [LARGE SCALE GENOMIC DNA]</scope>
    <source>
        <strain evidence="4 5">B6-8</strain>
    </source>
</reference>
<dbReference type="SUPFAM" id="SSF52172">
    <property type="entry name" value="CheY-like"/>
    <property type="match status" value="1"/>
</dbReference>
<gene>
    <name evidence="4" type="ORF">QO014_003705</name>
</gene>
<sequence length="114" mass="12060">MVRMLVVDYLNELGYTTIEARDAAAALPVIASSDPIHLLLTDIGLPGMDGHALAQEARKLRPSLKILFATGYASAGMGMPVLGEGMDVVGKPFDMDDLGDRVRTMISGNSANKA</sequence>
<keyword evidence="5" id="KW-1185">Reference proteome</keyword>
<dbReference type="Proteomes" id="UP001241603">
    <property type="component" value="Unassembled WGS sequence"/>
</dbReference>
<accession>A0ABU0HCT3</accession>
<evidence type="ECO:0000256" key="2">
    <source>
        <dbReference type="PROSITE-ProRule" id="PRU00169"/>
    </source>
</evidence>
<evidence type="ECO:0000256" key="1">
    <source>
        <dbReference type="ARBA" id="ARBA00022553"/>
    </source>
</evidence>
<dbReference type="SMART" id="SM00448">
    <property type="entry name" value="REC"/>
    <property type="match status" value="1"/>
</dbReference>
<dbReference type="Gene3D" id="3.40.50.2300">
    <property type="match status" value="1"/>
</dbReference>
<dbReference type="GO" id="GO:0003677">
    <property type="term" value="F:DNA binding"/>
    <property type="evidence" value="ECO:0007669"/>
    <property type="project" value="UniProtKB-KW"/>
</dbReference>
<evidence type="ECO:0000313" key="4">
    <source>
        <dbReference type="EMBL" id="MDQ0439304.1"/>
    </source>
</evidence>
<dbReference type="PANTHER" id="PTHR44591">
    <property type="entry name" value="STRESS RESPONSE REGULATOR PROTEIN 1"/>
    <property type="match status" value="1"/>
</dbReference>
<name>A0ABU0HCT3_9HYPH</name>
<organism evidence="4 5">
    <name type="scientific">Kaistia dalseonensis</name>
    <dbReference type="NCBI Taxonomy" id="410840"/>
    <lineage>
        <taxon>Bacteria</taxon>
        <taxon>Pseudomonadati</taxon>
        <taxon>Pseudomonadota</taxon>
        <taxon>Alphaproteobacteria</taxon>
        <taxon>Hyphomicrobiales</taxon>
        <taxon>Kaistiaceae</taxon>
        <taxon>Kaistia</taxon>
    </lineage>
</organism>
<protein>
    <submittedName>
        <fullName evidence="4">DNA-binding response OmpR family regulator</fullName>
    </submittedName>
</protein>
<dbReference type="PROSITE" id="PS50110">
    <property type="entry name" value="RESPONSE_REGULATORY"/>
    <property type="match status" value="1"/>
</dbReference>
<dbReference type="PANTHER" id="PTHR44591:SF21">
    <property type="entry name" value="TWO-COMPONENT RESPONSE REGULATOR"/>
    <property type="match status" value="1"/>
</dbReference>
<keyword evidence="4" id="KW-0238">DNA-binding</keyword>
<dbReference type="InterPro" id="IPR011006">
    <property type="entry name" value="CheY-like_superfamily"/>
</dbReference>
<dbReference type="InterPro" id="IPR050595">
    <property type="entry name" value="Bact_response_regulator"/>
</dbReference>
<dbReference type="InterPro" id="IPR001789">
    <property type="entry name" value="Sig_transdc_resp-reg_receiver"/>
</dbReference>
<proteinExistence type="predicted"/>
<comment type="caution">
    <text evidence="4">The sequence shown here is derived from an EMBL/GenBank/DDBJ whole genome shotgun (WGS) entry which is preliminary data.</text>
</comment>
<dbReference type="EMBL" id="JAUSVO010000005">
    <property type="protein sequence ID" value="MDQ0439304.1"/>
    <property type="molecule type" value="Genomic_DNA"/>
</dbReference>
<keyword evidence="1 2" id="KW-0597">Phosphoprotein</keyword>
<feature type="modified residue" description="4-aspartylphosphate" evidence="2">
    <location>
        <position position="42"/>
    </location>
</feature>
<evidence type="ECO:0000313" key="5">
    <source>
        <dbReference type="Proteomes" id="UP001241603"/>
    </source>
</evidence>
<evidence type="ECO:0000259" key="3">
    <source>
        <dbReference type="PROSITE" id="PS50110"/>
    </source>
</evidence>
<dbReference type="Pfam" id="PF00072">
    <property type="entry name" value="Response_reg"/>
    <property type="match status" value="1"/>
</dbReference>
<feature type="domain" description="Response regulatory" evidence="3">
    <location>
        <begin position="1"/>
        <end position="106"/>
    </location>
</feature>